<evidence type="ECO:0000313" key="2">
    <source>
        <dbReference type="EMBL" id="EGW30478.1"/>
    </source>
</evidence>
<feature type="compositionally biased region" description="Low complexity" evidence="1">
    <location>
        <begin position="243"/>
        <end position="266"/>
    </location>
</feature>
<organism evidence="3">
    <name type="scientific">Spathaspora passalidarum (strain NRRL Y-27907 / 11-Y1)</name>
    <dbReference type="NCBI Taxonomy" id="619300"/>
    <lineage>
        <taxon>Eukaryota</taxon>
        <taxon>Fungi</taxon>
        <taxon>Dikarya</taxon>
        <taxon>Ascomycota</taxon>
        <taxon>Saccharomycotina</taxon>
        <taxon>Pichiomycetes</taxon>
        <taxon>Debaryomycetaceae</taxon>
        <taxon>Spathaspora</taxon>
    </lineage>
</organism>
<dbReference type="RefSeq" id="XP_007377449.1">
    <property type="nucleotide sequence ID" value="XM_007377387.1"/>
</dbReference>
<accession>G3AUA2</accession>
<name>G3AUA2_SPAPN</name>
<sequence>MEVEHPLYEDNTMTNEIPATSTSTTTLTNHAKLNKTPLKKEELEKIARELKKKLSKASITAKQSLSPTNIRTTPQSKLNRSSPLKKIMSSTTKEISPIRENFPSSSPITYNSLNNSTVSNLYSPTGRSPTHIKTPAAMYLASSPLKHTNGDAIGLDDSPLKRRKKSSPSVKMVLQEISPKEASIQHALKPSLDMTNNKEDAEQTGNPGTTTPTLSKQELYNGLKTPTQRHQMLSRNGTDAVSHQQQQQQHQQQQQGQQGQHPQQPGAYNDAEGADLLMYLATSPSPAKPYFQSNALSTPRTSMQRQVQPTQPPQFLAPLPPASAASTISNSSTAPPPPVTPKRTANINRDTPSSRLTPGGFLSAMSGGQGLGLPSQGLTLTPTGFNMNDYVNFFTPSPGSAAARNLLRTPDFNNLINGGNGTPGMRGKIEGKMLNFNKVLFRDKE</sequence>
<feature type="region of interest" description="Disordered" evidence="1">
    <location>
        <begin position="146"/>
        <end position="170"/>
    </location>
</feature>
<feature type="region of interest" description="Disordered" evidence="1">
    <location>
        <begin position="53"/>
        <end position="104"/>
    </location>
</feature>
<reference evidence="2 3" key="1">
    <citation type="journal article" date="2011" name="Proc. Natl. Acad. Sci. U.S.A.">
        <title>Comparative genomics of xylose-fermenting fungi for enhanced biofuel production.</title>
        <authorList>
            <person name="Wohlbach D.J."/>
            <person name="Kuo A."/>
            <person name="Sato T.K."/>
            <person name="Potts K.M."/>
            <person name="Salamov A.A."/>
            <person name="LaButti K.M."/>
            <person name="Sun H."/>
            <person name="Clum A."/>
            <person name="Pangilinan J.L."/>
            <person name="Lindquist E.A."/>
            <person name="Lucas S."/>
            <person name="Lapidus A."/>
            <person name="Jin M."/>
            <person name="Gunawan C."/>
            <person name="Balan V."/>
            <person name="Dale B.E."/>
            <person name="Jeffries T.W."/>
            <person name="Zinkel R."/>
            <person name="Barry K.W."/>
            <person name="Grigoriev I.V."/>
            <person name="Gasch A.P."/>
        </authorList>
    </citation>
    <scope>NUCLEOTIDE SEQUENCE [LARGE SCALE GENOMIC DNA]</scope>
    <source>
        <strain evidence="3">NRRL Y-27907 / 11-Y1</strain>
    </source>
</reference>
<feature type="region of interest" description="Disordered" evidence="1">
    <location>
        <begin position="195"/>
        <end position="217"/>
    </location>
</feature>
<feature type="compositionally biased region" description="Polar residues" evidence="1">
    <location>
        <begin position="291"/>
        <end position="308"/>
    </location>
</feature>
<gene>
    <name evidence="2" type="ORF">SPAPADRAFT_63301</name>
</gene>
<evidence type="ECO:0000313" key="3">
    <source>
        <dbReference type="Proteomes" id="UP000000709"/>
    </source>
</evidence>
<dbReference type="Proteomes" id="UP000000709">
    <property type="component" value="Unassembled WGS sequence"/>
</dbReference>
<dbReference type="InParanoid" id="G3AUA2"/>
<dbReference type="KEGG" id="spaa:SPAPADRAFT_63301"/>
<protein>
    <submittedName>
        <fullName evidence="2">Uncharacterized protein</fullName>
    </submittedName>
</protein>
<feature type="compositionally biased region" description="Polar residues" evidence="1">
    <location>
        <begin position="203"/>
        <end position="217"/>
    </location>
</feature>
<feature type="compositionally biased region" description="Low complexity" evidence="1">
    <location>
        <begin position="313"/>
        <end position="333"/>
    </location>
</feature>
<dbReference type="EMBL" id="GL996505">
    <property type="protein sequence ID" value="EGW30478.1"/>
    <property type="molecule type" value="Genomic_DNA"/>
</dbReference>
<feature type="region of interest" description="Disordered" evidence="1">
    <location>
        <begin position="230"/>
        <end position="269"/>
    </location>
</feature>
<dbReference type="GeneID" id="18874693"/>
<dbReference type="AlphaFoldDB" id="G3AUA2"/>
<dbReference type="OMA" id="MNDYVTF"/>
<proteinExistence type="predicted"/>
<feature type="region of interest" description="Disordered" evidence="1">
    <location>
        <begin position="290"/>
        <end position="354"/>
    </location>
</feature>
<feature type="compositionally biased region" description="Polar residues" evidence="1">
    <location>
        <begin position="230"/>
        <end position="242"/>
    </location>
</feature>
<feature type="region of interest" description="Disordered" evidence="1">
    <location>
        <begin position="1"/>
        <end position="36"/>
    </location>
</feature>
<feature type="compositionally biased region" description="Polar residues" evidence="1">
    <location>
        <begin position="343"/>
        <end position="354"/>
    </location>
</feature>
<dbReference type="OrthoDB" id="2163387at2759"/>
<dbReference type="HOGENOM" id="CLU_037539_0_0_1"/>
<dbReference type="eggNOG" id="ENOG502S195">
    <property type="taxonomic scope" value="Eukaryota"/>
</dbReference>
<keyword evidence="3" id="KW-1185">Reference proteome</keyword>
<feature type="compositionally biased region" description="Polar residues" evidence="1">
    <location>
        <begin position="57"/>
        <end position="94"/>
    </location>
</feature>
<evidence type="ECO:0000256" key="1">
    <source>
        <dbReference type="SAM" id="MobiDB-lite"/>
    </source>
</evidence>